<evidence type="ECO:0000256" key="3">
    <source>
        <dbReference type="ARBA" id="ARBA00022490"/>
    </source>
</evidence>
<dbReference type="Proteomes" id="UP000570514">
    <property type="component" value="Unassembled WGS sequence"/>
</dbReference>
<dbReference type="AlphaFoldDB" id="A0A846MUR4"/>
<dbReference type="InterPro" id="IPR029063">
    <property type="entry name" value="SAM-dependent_MTases_sf"/>
</dbReference>
<evidence type="ECO:0000256" key="2">
    <source>
        <dbReference type="ARBA" id="ARBA00005369"/>
    </source>
</evidence>
<keyword evidence="3 7" id="KW-0963">Cytoplasm</keyword>
<comment type="function">
    <text evidence="7">Catalyzes the methyl esterification of L-isoaspartyl residues in peptides and proteins that result from spontaneous decomposition of normal L-aspartyl and L-asparaginyl residues. It plays a role in the repair and/or degradation of damaged proteins.</text>
</comment>
<dbReference type="PANTHER" id="PTHR11579:SF0">
    <property type="entry name" value="PROTEIN-L-ISOASPARTATE(D-ASPARTATE) O-METHYLTRANSFERASE"/>
    <property type="match status" value="1"/>
</dbReference>
<dbReference type="EMBL" id="JAASRM010000001">
    <property type="protein sequence ID" value="NIK86969.1"/>
    <property type="molecule type" value="Genomic_DNA"/>
</dbReference>
<comment type="subcellular location">
    <subcellularLocation>
        <location evidence="1 7">Cytoplasm</location>
    </subcellularLocation>
</comment>
<evidence type="ECO:0000256" key="7">
    <source>
        <dbReference type="HAMAP-Rule" id="MF_00090"/>
    </source>
</evidence>
<dbReference type="GO" id="GO:0005737">
    <property type="term" value="C:cytoplasm"/>
    <property type="evidence" value="ECO:0007669"/>
    <property type="project" value="UniProtKB-SubCell"/>
</dbReference>
<dbReference type="NCBIfam" id="NF001453">
    <property type="entry name" value="PRK00312.1"/>
    <property type="match status" value="1"/>
</dbReference>
<dbReference type="GO" id="GO:0030091">
    <property type="term" value="P:protein repair"/>
    <property type="evidence" value="ECO:0007669"/>
    <property type="project" value="UniProtKB-UniRule"/>
</dbReference>
<dbReference type="CDD" id="cd02440">
    <property type="entry name" value="AdoMet_MTases"/>
    <property type="match status" value="1"/>
</dbReference>
<dbReference type="FunFam" id="3.40.50.150:FF:000010">
    <property type="entry name" value="Protein-L-isoaspartate O-methyltransferase"/>
    <property type="match status" value="1"/>
</dbReference>
<dbReference type="Pfam" id="PF01135">
    <property type="entry name" value="PCMT"/>
    <property type="match status" value="1"/>
</dbReference>
<proteinExistence type="inferred from homology"/>
<keyword evidence="6 7" id="KW-0949">S-adenosyl-L-methionine</keyword>
<dbReference type="Gene3D" id="3.40.50.150">
    <property type="entry name" value="Vaccinia Virus protein VP39"/>
    <property type="match status" value="1"/>
</dbReference>
<dbReference type="PANTHER" id="PTHR11579">
    <property type="entry name" value="PROTEIN-L-ISOASPARTATE O-METHYLTRANSFERASE"/>
    <property type="match status" value="1"/>
</dbReference>
<dbReference type="SUPFAM" id="SSF53335">
    <property type="entry name" value="S-adenosyl-L-methionine-dependent methyltransferases"/>
    <property type="match status" value="1"/>
</dbReference>
<evidence type="ECO:0000256" key="5">
    <source>
        <dbReference type="ARBA" id="ARBA00022679"/>
    </source>
</evidence>
<feature type="active site" evidence="7">
    <location>
        <position position="59"/>
    </location>
</feature>
<dbReference type="HAMAP" id="MF_00090">
    <property type="entry name" value="PIMT"/>
    <property type="match status" value="1"/>
</dbReference>
<keyword evidence="5 7" id="KW-0808">Transferase</keyword>
<name>A0A846MUR4_9PROT</name>
<evidence type="ECO:0000313" key="9">
    <source>
        <dbReference type="Proteomes" id="UP000570514"/>
    </source>
</evidence>
<dbReference type="GO" id="GO:0004719">
    <property type="term" value="F:protein-L-isoaspartate (D-aspartate) O-methyltransferase activity"/>
    <property type="evidence" value="ECO:0007669"/>
    <property type="project" value="UniProtKB-UniRule"/>
</dbReference>
<dbReference type="NCBIfam" id="TIGR00080">
    <property type="entry name" value="pimt"/>
    <property type="match status" value="1"/>
</dbReference>
<reference evidence="8 9" key="1">
    <citation type="submission" date="2020-03" db="EMBL/GenBank/DDBJ databases">
        <title>Genomic Encyclopedia of Type Strains, Phase IV (KMG-IV): sequencing the most valuable type-strain genomes for metagenomic binning, comparative biology and taxonomic classification.</title>
        <authorList>
            <person name="Goeker M."/>
        </authorList>
    </citation>
    <scope>NUCLEOTIDE SEQUENCE [LARGE SCALE GENOMIC DNA]</scope>
    <source>
        <strain evidence="8 9">DSM 19867</strain>
    </source>
</reference>
<dbReference type="EC" id="2.1.1.77" evidence="7"/>
<gene>
    <name evidence="7" type="primary">pcm</name>
    <name evidence="8" type="ORF">FHS83_000287</name>
</gene>
<comment type="catalytic activity">
    <reaction evidence="7">
        <text>[protein]-L-isoaspartate + S-adenosyl-L-methionine = [protein]-L-isoaspartate alpha-methyl ester + S-adenosyl-L-homocysteine</text>
        <dbReference type="Rhea" id="RHEA:12705"/>
        <dbReference type="Rhea" id="RHEA-COMP:12143"/>
        <dbReference type="Rhea" id="RHEA-COMP:12144"/>
        <dbReference type="ChEBI" id="CHEBI:57856"/>
        <dbReference type="ChEBI" id="CHEBI:59789"/>
        <dbReference type="ChEBI" id="CHEBI:90596"/>
        <dbReference type="ChEBI" id="CHEBI:90598"/>
        <dbReference type="EC" id="2.1.1.77"/>
    </reaction>
</comment>
<evidence type="ECO:0000256" key="6">
    <source>
        <dbReference type="ARBA" id="ARBA00022691"/>
    </source>
</evidence>
<dbReference type="InterPro" id="IPR000682">
    <property type="entry name" value="PCMT"/>
</dbReference>
<evidence type="ECO:0000256" key="1">
    <source>
        <dbReference type="ARBA" id="ARBA00004496"/>
    </source>
</evidence>
<comment type="caution">
    <text evidence="8">The sequence shown here is derived from an EMBL/GenBank/DDBJ whole genome shotgun (WGS) entry which is preliminary data.</text>
</comment>
<keyword evidence="4 7" id="KW-0489">Methyltransferase</keyword>
<keyword evidence="9" id="KW-1185">Reference proteome</keyword>
<evidence type="ECO:0000256" key="4">
    <source>
        <dbReference type="ARBA" id="ARBA00022603"/>
    </source>
</evidence>
<comment type="similarity">
    <text evidence="2 7">Belongs to the methyltransferase superfamily. L-isoaspartyl/D-aspartyl protein methyltransferase family.</text>
</comment>
<organism evidence="8 9">
    <name type="scientific">Rhizomicrobium palustre</name>
    <dbReference type="NCBI Taxonomy" id="189966"/>
    <lineage>
        <taxon>Bacteria</taxon>
        <taxon>Pseudomonadati</taxon>
        <taxon>Pseudomonadota</taxon>
        <taxon>Alphaproteobacteria</taxon>
        <taxon>Micropepsales</taxon>
        <taxon>Micropepsaceae</taxon>
        <taxon>Rhizomicrobium</taxon>
    </lineage>
</organism>
<evidence type="ECO:0000313" key="8">
    <source>
        <dbReference type="EMBL" id="NIK86969.1"/>
    </source>
</evidence>
<dbReference type="PROSITE" id="PS01279">
    <property type="entry name" value="PCMT"/>
    <property type="match status" value="1"/>
</dbReference>
<protein>
    <recommendedName>
        <fullName evidence="7">Protein-L-isoaspartate O-methyltransferase</fullName>
        <ecNumber evidence="7">2.1.1.77</ecNumber>
    </recommendedName>
    <alternativeName>
        <fullName evidence="7">L-isoaspartyl protein carboxyl methyltransferase</fullName>
    </alternativeName>
    <alternativeName>
        <fullName evidence="7">Protein L-isoaspartyl methyltransferase</fullName>
    </alternativeName>
    <alternativeName>
        <fullName evidence="7">Protein-beta-aspartate methyltransferase</fullName>
        <shortName evidence="7">PIMT</shortName>
    </alternativeName>
</protein>
<accession>A0A846MUR4</accession>
<dbReference type="GO" id="GO:0032259">
    <property type="term" value="P:methylation"/>
    <property type="evidence" value="ECO:0007669"/>
    <property type="project" value="UniProtKB-KW"/>
</dbReference>
<sequence length="226" mass="24603">MTDPRLIALVMALRKQGITDARVLSAVEVTPREVFVGEAFEHAAYDNSALPIACGQTISQPYVVAMSTLALELSPTHRVLEIGTGSGYQAAVLARLCRRVYSVERHRALHLEAERRFKALKIENIATKLGDGFKGWPEQAPFDRILLTAAVPEVPAALVEQLKLGGILVAPIGEQPYSRPGDVPSGGLESNYQLLTKMIRTETGLKKEALIPVLFVPMLPGVPQEQ</sequence>
<dbReference type="RefSeq" id="WP_167080136.1">
    <property type="nucleotide sequence ID" value="NZ_BAAADC010000001.1"/>
</dbReference>